<protein>
    <submittedName>
        <fullName evidence="1">Putative alpha/beta hydrolase family protein DUF2235</fullName>
    </submittedName>
</protein>
<organism evidence="1 2">
    <name type="scientific">Sulfurirhabdus autotrophica</name>
    <dbReference type="NCBI Taxonomy" id="1706046"/>
    <lineage>
        <taxon>Bacteria</taxon>
        <taxon>Pseudomonadati</taxon>
        <taxon>Pseudomonadota</taxon>
        <taxon>Betaproteobacteria</taxon>
        <taxon>Nitrosomonadales</taxon>
        <taxon>Sulfuricellaceae</taxon>
        <taxon>Sulfurirhabdus</taxon>
    </lineage>
</organism>
<dbReference type="GO" id="GO:0016787">
    <property type="term" value="F:hydrolase activity"/>
    <property type="evidence" value="ECO:0007669"/>
    <property type="project" value="UniProtKB-KW"/>
</dbReference>
<reference evidence="1 2" key="1">
    <citation type="submission" date="2019-03" db="EMBL/GenBank/DDBJ databases">
        <title>Genomic Encyclopedia of Type Strains, Phase IV (KMG-IV): sequencing the most valuable type-strain genomes for metagenomic binning, comparative biology and taxonomic classification.</title>
        <authorList>
            <person name="Goeker M."/>
        </authorList>
    </citation>
    <scope>NUCLEOTIDE SEQUENCE [LARGE SCALE GENOMIC DNA]</scope>
    <source>
        <strain evidence="1 2">DSM 100309</strain>
    </source>
</reference>
<comment type="caution">
    <text evidence="1">The sequence shown here is derived from an EMBL/GenBank/DDBJ whole genome shotgun (WGS) entry which is preliminary data.</text>
</comment>
<dbReference type="OrthoDB" id="8607307at2"/>
<gene>
    <name evidence="1" type="ORF">EDC63_10996</name>
</gene>
<dbReference type="AlphaFoldDB" id="A0A4R3Y033"/>
<accession>A0A4R3Y033</accession>
<evidence type="ECO:0000313" key="1">
    <source>
        <dbReference type="EMBL" id="TCV85425.1"/>
    </source>
</evidence>
<dbReference type="EMBL" id="SMCO01000009">
    <property type="protein sequence ID" value="TCV85425.1"/>
    <property type="molecule type" value="Genomic_DNA"/>
</dbReference>
<keyword evidence="2" id="KW-1185">Reference proteome</keyword>
<proteinExistence type="predicted"/>
<sequence>MPIEIDLNATQRQDSLDYNLEMCKKMIEGAVEGAIPKGQFVYFAAFDGTNNDKNNVHKPEQQTNVAQLWEQYEVAMGEAGNEGLHGRYFPGLGTEGKPFTESWYPAAVTAGVVKTAEDAYKDFGVQASDWLKDNPDAPVSVALTGFSRGVASAAIFSQLLYKNGLVDLTGKVLIEPGKVMVKAGVLFDPVATGVKGNMAFPPNVKNCVAIKALNEYRKLFLAIDYSKQADIVTTLRMYGNHCDVGGGYDNGFGALTLQAATQFLQKSGLPVADVPPGRERENALDKFVIHSEQFDKRHVLNSDDPLNYQLWEVTNSVGWGYYVEGTFKYPDKRLFDENVVVTPAYGLDASGRRSFTLYSGEVIKV</sequence>
<dbReference type="RefSeq" id="WP_124946715.1">
    <property type="nucleotide sequence ID" value="NZ_BHVT01000039.1"/>
</dbReference>
<keyword evidence="1" id="KW-0378">Hydrolase</keyword>
<dbReference type="Proteomes" id="UP000295367">
    <property type="component" value="Unassembled WGS sequence"/>
</dbReference>
<name>A0A4R3Y033_9PROT</name>
<dbReference type="PANTHER" id="PTHR33840">
    <property type="match status" value="1"/>
</dbReference>
<dbReference type="PANTHER" id="PTHR33840:SF1">
    <property type="entry name" value="TLE1 PHOSPHOLIPASE DOMAIN-CONTAINING PROTEIN"/>
    <property type="match status" value="1"/>
</dbReference>
<evidence type="ECO:0000313" key="2">
    <source>
        <dbReference type="Proteomes" id="UP000295367"/>
    </source>
</evidence>